<feature type="domain" description="Response regulatory" evidence="9">
    <location>
        <begin position="444"/>
        <end position="567"/>
    </location>
</feature>
<sequence>MPTLRHRLRRQFDAGVLTPMLICAMAVVLWFVSHHWHERTFTMVGMACLAVLSLADLRRRRRHDANERTLQSILDAVPDILFFKDTALRYRRVNRTFAETFEIGIDDVVGRSDRELFGAQLHDRFVAQDRDLLANGEARSYDERMRFGGEVREVRARKQPVFDARGRAIGIVGIAIDMTEERLLQQRLADALHAAQQAAEAKSRFLAMMSHEIRTPMNGVLGMIDLLGDTALGEEQRRLLARCRTSSVALLTILNDILDFSKIEAGKLDLERTPVVLRALIEDVCASLAPQAAACDVRIGVHVDAALPEAIVGDAVRLRQILLNLAGNAVKFTRNGCVDVEARADGGTLRLCVRDTGIGIAPDALAHLFRPFEQADAATTRRFGGTGLGLSIVKRLAELMGGDVACESTPGVGSRFTVALPLEAATIPRGVSQPARRVPPRGLRALLAEDHPINREVIGAQLAKLGWSCDFAEDGEEAWSRLRDDAQRARYAALVTDCHMPRLDGHGLVERLRAHERAADLARLPVLALTANALQGERERCLASGMDAYLPKPFQVDELAHALAELLGEAALSPP</sequence>
<evidence type="ECO:0000313" key="12">
    <source>
        <dbReference type="EMBL" id="MCC8364099.1"/>
    </source>
</evidence>
<evidence type="ECO:0000259" key="10">
    <source>
        <dbReference type="PROSITE" id="PS50112"/>
    </source>
</evidence>
<dbReference type="SUPFAM" id="SSF52172">
    <property type="entry name" value="CheY-like"/>
    <property type="match status" value="1"/>
</dbReference>
<keyword evidence="7" id="KW-0472">Membrane</keyword>
<dbReference type="InterPro" id="IPR004358">
    <property type="entry name" value="Sig_transdc_His_kin-like_C"/>
</dbReference>
<keyword evidence="7" id="KW-1133">Transmembrane helix</keyword>
<dbReference type="InterPro" id="IPR035965">
    <property type="entry name" value="PAS-like_dom_sf"/>
</dbReference>
<dbReference type="SMART" id="SM00091">
    <property type="entry name" value="PAS"/>
    <property type="match status" value="1"/>
</dbReference>
<dbReference type="PRINTS" id="PR00344">
    <property type="entry name" value="BCTRLSENSOR"/>
</dbReference>
<dbReference type="SMART" id="SM00387">
    <property type="entry name" value="HATPase_c"/>
    <property type="match status" value="1"/>
</dbReference>
<dbReference type="SUPFAM" id="SSF55874">
    <property type="entry name" value="ATPase domain of HSP90 chaperone/DNA topoisomerase II/histidine kinase"/>
    <property type="match status" value="1"/>
</dbReference>
<dbReference type="InterPro" id="IPR003594">
    <property type="entry name" value="HATPase_dom"/>
</dbReference>
<dbReference type="Gene3D" id="3.30.565.10">
    <property type="entry name" value="Histidine kinase-like ATPase, C-terminal domain"/>
    <property type="match status" value="1"/>
</dbReference>
<evidence type="ECO:0000259" key="8">
    <source>
        <dbReference type="PROSITE" id="PS50109"/>
    </source>
</evidence>
<name>A0ABS8JKG8_9GAMM</name>
<keyword evidence="7" id="KW-0812">Transmembrane</keyword>
<dbReference type="InterPro" id="IPR013656">
    <property type="entry name" value="PAS_4"/>
</dbReference>
<feature type="domain" description="Histidine kinase" evidence="8">
    <location>
        <begin position="208"/>
        <end position="424"/>
    </location>
</feature>
<dbReference type="EC" id="2.7.13.3" evidence="2"/>
<keyword evidence="13" id="KW-1185">Reference proteome</keyword>
<dbReference type="InterPro" id="IPR000700">
    <property type="entry name" value="PAS-assoc_C"/>
</dbReference>
<accession>A0ABS8JKG8</accession>
<dbReference type="Pfam" id="PF08448">
    <property type="entry name" value="PAS_4"/>
    <property type="match status" value="1"/>
</dbReference>
<dbReference type="RefSeq" id="WP_230527886.1">
    <property type="nucleotide sequence ID" value="NZ_JAJGAK010000003.1"/>
</dbReference>
<dbReference type="NCBIfam" id="TIGR00229">
    <property type="entry name" value="sensory_box"/>
    <property type="match status" value="1"/>
</dbReference>
<feature type="modified residue" description="4-aspartylphosphate" evidence="6">
    <location>
        <position position="497"/>
    </location>
</feature>
<feature type="domain" description="PAC" evidence="11">
    <location>
        <begin position="134"/>
        <end position="190"/>
    </location>
</feature>
<comment type="catalytic activity">
    <reaction evidence="1">
        <text>ATP + protein L-histidine = ADP + protein N-phospho-L-histidine.</text>
        <dbReference type="EC" id="2.7.13.3"/>
    </reaction>
</comment>
<dbReference type="InterPro" id="IPR003661">
    <property type="entry name" value="HisK_dim/P_dom"/>
</dbReference>
<dbReference type="Pfam" id="PF00072">
    <property type="entry name" value="Response_reg"/>
    <property type="match status" value="1"/>
</dbReference>
<dbReference type="InterPro" id="IPR005467">
    <property type="entry name" value="His_kinase_dom"/>
</dbReference>
<dbReference type="CDD" id="cd00082">
    <property type="entry name" value="HisKA"/>
    <property type="match status" value="1"/>
</dbReference>
<reference evidence="12" key="1">
    <citation type="submission" date="2021-10" db="EMBL/GenBank/DDBJ databases">
        <authorList>
            <person name="Lyu M."/>
            <person name="Wang X."/>
            <person name="Meng X."/>
            <person name="Xu K."/>
        </authorList>
    </citation>
    <scope>NUCLEOTIDE SEQUENCE</scope>
    <source>
        <strain evidence="12">A6</strain>
    </source>
</reference>
<dbReference type="Gene3D" id="3.30.450.20">
    <property type="entry name" value="PAS domain"/>
    <property type="match status" value="1"/>
</dbReference>
<dbReference type="PROSITE" id="PS50109">
    <property type="entry name" value="HIS_KIN"/>
    <property type="match status" value="1"/>
</dbReference>
<dbReference type="CDD" id="cd00130">
    <property type="entry name" value="PAS"/>
    <property type="match status" value="1"/>
</dbReference>
<dbReference type="SUPFAM" id="SSF55785">
    <property type="entry name" value="PYP-like sensor domain (PAS domain)"/>
    <property type="match status" value="1"/>
</dbReference>
<dbReference type="InterPro" id="IPR011006">
    <property type="entry name" value="CheY-like_superfamily"/>
</dbReference>
<dbReference type="InterPro" id="IPR036097">
    <property type="entry name" value="HisK_dim/P_sf"/>
</dbReference>
<feature type="transmembrane region" description="Helical" evidence="7">
    <location>
        <begin position="12"/>
        <end position="33"/>
    </location>
</feature>
<dbReference type="Pfam" id="PF00512">
    <property type="entry name" value="HisKA"/>
    <property type="match status" value="1"/>
</dbReference>
<dbReference type="SUPFAM" id="SSF47384">
    <property type="entry name" value="Homodimeric domain of signal transducing histidine kinase"/>
    <property type="match status" value="1"/>
</dbReference>
<dbReference type="SMART" id="SM00448">
    <property type="entry name" value="REC"/>
    <property type="match status" value="1"/>
</dbReference>
<evidence type="ECO:0000256" key="5">
    <source>
        <dbReference type="ARBA" id="ARBA00022777"/>
    </source>
</evidence>
<comment type="caution">
    <text evidence="12">The sequence shown here is derived from an EMBL/GenBank/DDBJ whole genome shotgun (WGS) entry which is preliminary data.</text>
</comment>
<evidence type="ECO:0000256" key="6">
    <source>
        <dbReference type="PROSITE-ProRule" id="PRU00169"/>
    </source>
</evidence>
<dbReference type="Gene3D" id="1.10.287.130">
    <property type="match status" value="1"/>
</dbReference>
<dbReference type="SMART" id="SM00388">
    <property type="entry name" value="HisKA"/>
    <property type="match status" value="1"/>
</dbReference>
<dbReference type="Gene3D" id="3.40.50.2300">
    <property type="match status" value="1"/>
</dbReference>
<organism evidence="12 13">
    <name type="scientific">Noviluteimonas lactosilytica</name>
    <dbReference type="NCBI Taxonomy" id="2888523"/>
    <lineage>
        <taxon>Bacteria</taxon>
        <taxon>Pseudomonadati</taxon>
        <taxon>Pseudomonadota</taxon>
        <taxon>Gammaproteobacteria</taxon>
        <taxon>Lysobacterales</taxon>
        <taxon>Lysobacteraceae</taxon>
        <taxon>Noviluteimonas</taxon>
    </lineage>
</organism>
<gene>
    <name evidence="12" type="ORF">LK996_13560</name>
</gene>
<dbReference type="PANTHER" id="PTHR43047">
    <property type="entry name" value="TWO-COMPONENT HISTIDINE PROTEIN KINASE"/>
    <property type="match status" value="1"/>
</dbReference>
<dbReference type="PROSITE" id="PS50110">
    <property type="entry name" value="RESPONSE_REGULATORY"/>
    <property type="match status" value="1"/>
</dbReference>
<dbReference type="PROSITE" id="PS50113">
    <property type="entry name" value="PAC"/>
    <property type="match status" value="1"/>
</dbReference>
<protein>
    <recommendedName>
        <fullName evidence="2">histidine kinase</fullName>
        <ecNumber evidence="2">2.7.13.3</ecNumber>
    </recommendedName>
</protein>
<evidence type="ECO:0000256" key="7">
    <source>
        <dbReference type="SAM" id="Phobius"/>
    </source>
</evidence>
<dbReference type="PANTHER" id="PTHR43047:SF72">
    <property type="entry name" value="OSMOSENSING HISTIDINE PROTEIN KINASE SLN1"/>
    <property type="match status" value="1"/>
</dbReference>
<dbReference type="InterPro" id="IPR001789">
    <property type="entry name" value="Sig_transdc_resp-reg_receiver"/>
</dbReference>
<dbReference type="CDD" id="cd17546">
    <property type="entry name" value="REC_hyHK_CKI1_RcsC-like"/>
    <property type="match status" value="1"/>
</dbReference>
<evidence type="ECO:0000259" key="11">
    <source>
        <dbReference type="PROSITE" id="PS50113"/>
    </source>
</evidence>
<dbReference type="CDD" id="cd16922">
    <property type="entry name" value="HATPase_EvgS-ArcB-TorS-like"/>
    <property type="match status" value="1"/>
</dbReference>
<evidence type="ECO:0000259" key="9">
    <source>
        <dbReference type="PROSITE" id="PS50110"/>
    </source>
</evidence>
<keyword evidence="5" id="KW-0418">Kinase</keyword>
<evidence type="ECO:0000256" key="1">
    <source>
        <dbReference type="ARBA" id="ARBA00000085"/>
    </source>
</evidence>
<dbReference type="InterPro" id="IPR000014">
    <property type="entry name" value="PAS"/>
</dbReference>
<dbReference type="Pfam" id="PF02518">
    <property type="entry name" value="HATPase_c"/>
    <property type="match status" value="1"/>
</dbReference>
<evidence type="ECO:0000256" key="2">
    <source>
        <dbReference type="ARBA" id="ARBA00012438"/>
    </source>
</evidence>
<evidence type="ECO:0000256" key="3">
    <source>
        <dbReference type="ARBA" id="ARBA00022553"/>
    </source>
</evidence>
<dbReference type="Proteomes" id="UP001165293">
    <property type="component" value="Unassembled WGS sequence"/>
</dbReference>
<keyword evidence="4" id="KW-0808">Transferase</keyword>
<dbReference type="PROSITE" id="PS50112">
    <property type="entry name" value="PAS"/>
    <property type="match status" value="1"/>
</dbReference>
<proteinExistence type="predicted"/>
<evidence type="ECO:0000256" key="4">
    <source>
        <dbReference type="ARBA" id="ARBA00022679"/>
    </source>
</evidence>
<dbReference type="EMBL" id="JAJGAK010000003">
    <property type="protein sequence ID" value="MCC8364099.1"/>
    <property type="molecule type" value="Genomic_DNA"/>
</dbReference>
<keyword evidence="3 6" id="KW-0597">Phosphoprotein</keyword>
<dbReference type="InterPro" id="IPR036890">
    <property type="entry name" value="HATPase_C_sf"/>
</dbReference>
<evidence type="ECO:0000313" key="13">
    <source>
        <dbReference type="Proteomes" id="UP001165293"/>
    </source>
</evidence>
<feature type="domain" description="PAS" evidence="10">
    <location>
        <begin position="66"/>
        <end position="136"/>
    </location>
</feature>